<organism evidence="2 3">
    <name type="scientific">Candidatus Accumulibacter vicinus</name>
    <dbReference type="NCBI Taxonomy" id="2954382"/>
    <lineage>
        <taxon>Bacteria</taxon>
        <taxon>Pseudomonadati</taxon>
        <taxon>Pseudomonadota</taxon>
        <taxon>Betaproteobacteria</taxon>
        <taxon>Candidatus Accumulibacter</taxon>
    </lineage>
</organism>
<dbReference type="EMBL" id="JDSS02000020">
    <property type="protein sequence ID" value="KFB68566.1"/>
    <property type="molecule type" value="Genomic_DNA"/>
</dbReference>
<dbReference type="AlphaFoldDB" id="A0A084Y1H2"/>
<protein>
    <submittedName>
        <fullName evidence="2">Uncharacterized protein</fullName>
    </submittedName>
</protein>
<evidence type="ECO:0000256" key="1">
    <source>
        <dbReference type="SAM" id="MobiDB-lite"/>
    </source>
</evidence>
<feature type="compositionally biased region" description="Basic and acidic residues" evidence="1">
    <location>
        <begin position="296"/>
        <end position="329"/>
    </location>
</feature>
<gene>
    <name evidence="2" type="ORF">CAPSK01_001962</name>
</gene>
<evidence type="ECO:0000313" key="3">
    <source>
        <dbReference type="Proteomes" id="UP000019812"/>
    </source>
</evidence>
<feature type="region of interest" description="Disordered" evidence="1">
    <location>
        <begin position="231"/>
        <end position="366"/>
    </location>
</feature>
<proteinExistence type="predicted"/>
<feature type="compositionally biased region" description="Basic residues" evidence="1">
    <location>
        <begin position="348"/>
        <end position="366"/>
    </location>
</feature>
<accession>A0A084Y1H2</accession>
<sequence length="366" mass="40569">MADAGRQRRIGVDDRQLDSLASEIAHHGLPESAVAADHPVAGRRVVALGNLLTRQAGQQVDQAKPVRRVDRLRQVVGELFKVVDDVVRAKGHHVGLDRRTGDAGDDAQPRIDQAAGDGDGQIGRVVVGHRQHAAAAPMLQSGHQEVLRLRRVGAQDEDVGREVLQFEFLDARLGALDGDDANSVVVQRPGDQQAGLATAADDVEGFAELADAAREAAGQQHLLEALVLHQRQQADDRVRPADDREVDRRRHPHPLGIGKGVRQLAETDRRRRVADEVEGVEEAHRRRRPAFGVDPGHQRQAERRHRVDDDQDDQRRAHAPQGEKQDAGVHRGAAVSAAASRFRQSAGRPRRRWRTARHRSARRRWW</sequence>
<name>A0A084Y1H2_9PROT</name>
<feature type="compositionally biased region" description="Basic and acidic residues" evidence="1">
    <location>
        <begin position="232"/>
        <end position="248"/>
    </location>
</feature>
<reference evidence="2 3" key="1">
    <citation type="submission" date="2014-07" db="EMBL/GenBank/DDBJ databases">
        <title>Expanding our view of genomic diversity in Candidatus Accumulibacter clades.</title>
        <authorList>
            <person name="Skennerton C.T."/>
            <person name="Barr J.J."/>
            <person name="Slater F.R."/>
            <person name="Bond P.L."/>
            <person name="Tyson G.W."/>
        </authorList>
    </citation>
    <scope>NUCLEOTIDE SEQUENCE [LARGE SCALE GENOMIC DNA]</scope>
    <source>
        <strain evidence="3">SK-01</strain>
    </source>
</reference>
<dbReference type="Proteomes" id="UP000019812">
    <property type="component" value="Unassembled WGS sequence"/>
</dbReference>
<feature type="compositionally biased region" description="Basic and acidic residues" evidence="1">
    <location>
        <begin position="265"/>
        <end position="275"/>
    </location>
</feature>
<comment type="caution">
    <text evidence="2">The sequence shown here is derived from an EMBL/GenBank/DDBJ whole genome shotgun (WGS) entry which is preliminary data.</text>
</comment>
<evidence type="ECO:0000313" key="2">
    <source>
        <dbReference type="EMBL" id="KFB68566.1"/>
    </source>
</evidence>